<proteinExistence type="predicted"/>
<gene>
    <name evidence="1" type="ORF">PJIAN_1795</name>
</gene>
<evidence type="ECO:0000313" key="1">
    <source>
        <dbReference type="EMBL" id="GAT62202.1"/>
    </source>
</evidence>
<organism evidence="1 2">
    <name type="scientific">Paludibacter jiangxiensis</name>
    <dbReference type="NCBI Taxonomy" id="681398"/>
    <lineage>
        <taxon>Bacteria</taxon>
        <taxon>Pseudomonadati</taxon>
        <taxon>Bacteroidota</taxon>
        <taxon>Bacteroidia</taxon>
        <taxon>Bacteroidales</taxon>
        <taxon>Paludibacteraceae</taxon>
        <taxon>Paludibacter</taxon>
    </lineage>
</organism>
<dbReference type="EMBL" id="BDCR01000001">
    <property type="protein sequence ID" value="GAT62202.1"/>
    <property type="molecule type" value="Genomic_DNA"/>
</dbReference>
<keyword evidence="2" id="KW-1185">Reference proteome</keyword>
<name>A0A170YZH6_9BACT</name>
<comment type="caution">
    <text evidence="1">The sequence shown here is derived from an EMBL/GenBank/DDBJ whole genome shotgun (WGS) entry which is preliminary data.</text>
</comment>
<reference evidence="2" key="1">
    <citation type="submission" date="2016-04" db="EMBL/GenBank/DDBJ databases">
        <title>Draft genome sequence of Paludibacter jiangxiensis strain NM7.</title>
        <authorList>
            <person name="Qiu Y."/>
            <person name="Matsuura N."/>
            <person name="Ohashi A."/>
            <person name="Tourlousse M.D."/>
            <person name="Sekiguchi Y."/>
        </authorList>
    </citation>
    <scope>NUCLEOTIDE SEQUENCE [LARGE SCALE GENOMIC DNA]</scope>
    <source>
        <strain evidence="2">NM7</strain>
    </source>
</reference>
<sequence length="77" mass="9387">MPAKEKFPPKTTIVIIRKNDYMKSKYPDSCLEYIYDTRFLYYFCGSFREMHNIIQARNNSNSYKYLSLLITNYYERS</sequence>
<reference evidence="2" key="2">
    <citation type="journal article" date="2017" name="Genome Announc.">
        <title>Draft genome sequence of Paludibacter jiangxiensis NM7(T), a propionate-producing fermentative bacterium.</title>
        <authorList>
            <person name="Qiu Y.-L."/>
            <person name="Tourlousse D.M."/>
            <person name="Matsuura N."/>
            <person name="Ohashi A."/>
            <person name="Sekiguchi Y."/>
        </authorList>
    </citation>
    <scope>NUCLEOTIDE SEQUENCE [LARGE SCALE GENOMIC DNA]</scope>
    <source>
        <strain evidence="2">NM7</strain>
    </source>
</reference>
<protein>
    <submittedName>
        <fullName evidence="1">Uncharacterized protein</fullName>
    </submittedName>
</protein>
<dbReference type="STRING" id="681398.PJIAN_1795"/>
<accession>A0A170YZH6</accession>
<evidence type="ECO:0000313" key="2">
    <source>
        <dbReference type="Proteomes" id="UP000076586"/>
    </source>
</evidence>
<dbReference type="Proteomes" id="UP000076586">
    <property type="component" value="Unassembled WGS sequence"/>
</dbReference>
<dbReference type="AlphaFoldDB" id="A0A170YZH6"/>